<dbReference type="EMBL" id="JBBBZM010000425">
    <property type="protein sequence ID" value="KAL0630681.1"/>
    <property type="molecule type" value="Genomic_DNA"/>
</dbReference>
<evidence type="ECO:0000313" key="3">
    <source>
        <dbReference type="Proteomes" id="UP001447188"/>
    </source>
</evidence>
<organism evidence="2 3">
    <name type="scientific">Discina gigas</name>
    <dbReference type="NCBI Taxonomy" id="1032678"/>
    <lineage>
        <taxon>Eukaryota</taxon>
        <taxon>Fungi</taxon>
        <taxon>Dikarya</taxon>
        <taxon>Ascomycota</taxon>
        <taxon>Pezizomycotina</taxon>
        <taxon>Pezizomycetes</taxon>
        <taxon>Pezizales</taxon>
        <taxon>Discinaceae</taxon>
        <taxon>Discina</taxon>
    </lineage>
</organism>
<proteinExistence type="predicted"/>
<feature type="region of interest" description="Disordered" evidence="1">
    <location>
        <begin position="109"/>
        <end position="129"/>
    </location>
</feature>
<accession>A0ABR3G3Z9</accession>
<protein>
    <submittedName>
        <fullName evidence="2">Uncharacterized protein</fullName>
    </submittedName>
</protein>
<evidence type="ECO:0000256" key="1">
    <source>
        <dbReference type="SAM" id="MobiDB-lite"/>
    </source>
</evidence>
<dbReference type="Proteomes" id="UP001447188">
    <property type="component" value="Unassembled WGS sequence"/>
</dbReference>
<reference evidence="2 3" key="1">
    <citation type="submission" date="2024-02" db="EMBL/GenBank/DDBJ databases">
        <title>Discinaceae phylogenomics.</title>
        <authorList>
            <person name="Dirks A.C."/>
            <person name="James T.Y."/>
        </authorList>
    </citation>
    <scope>NUCLEOTIDE SEQUENCE [LARGE SCALE GENOMIC DNA]</scope>
    <source>
        <strain evidence="2 3">ACD0624</strain>
    </source>
</reference>
<evidence type="ECO:0000313" key="2">
    <source>
        <dbReference type="EMBL" id="KAL0630681.1"/>
    </source>
</evidence>
<comment type="caution">
    <text evidence="2">The sequence shown here is derived from an EMBL/GenBank/DDBJ whole genome shotgun (WGS) entry which is preliminary data.</text>
</comment>
<keyword evidence="3" id="KW-1185">Reference proteome</keyword>
<sequence>MNDALGLPLLISRIAGLKAAARFPLFPNFEGGDPDDRGVPAFTDNTFVKWLSHHEQPASDYKAFLEDSRYDSGEAKPHIMRWFELTPLSITHGSHVDDSDTVVLSEAGQRMPEKQQLGVEQGIDLSELN</sequence>
<name>A0ABR3G3Z9_9PEZI</name>
<gene>
    <name evidence="2" type="ORF">Q9L58_010470</name>
</gene>